<name>A0A165HTJ5_9BASI</name>
<evidence type="ECO:0000313" key="1">
    <source>
        <dbReference type="EMBL" id="KZT59726.1"/>
    </source>
</evidence>
<evidence type="ECO:0000313" key="2">
    <source>
        <dbReference type="Proteomes" id="UP000076842"/>
    </source>
</evidence>
<proteinExistence type="predicted"/>
<dbReference type="InParanoid" id="A0A165HTJ5"/>
<keyword evidence="2" id="KW-1185">Reference proteome</keyword>
<dbReference type="Proteomes" id="UP000076842">
    <property type="component" value="Unassembled WGS sequence"/>
</dbReference>
<protein>
    <submittedName>
        <fullName evidence="1">Uncharacterized protein</fullName>
    </submittedName>
</protein>
<dbReference type="AlphaFoldDB" id="A0A165HTJ5"/>
<organism evidence="1 2">
    <name type="scientific">Calocera cornea HHB12733</name>
    <dbReference type="NCBI Taxonomy" id="1353952"/>
    <lineage>
        <taxon>Eukaryota</taxon>
        <taxon>Fungi</taxon>
        <taxon>Dikarya</taxon>
        <taxon>Basidiomycota</taxon>
        <taxon>Agaricomycotina</taxon>
        <taxon>Dacrymycetes</taxon>
        <taxon>Dacrymycetales</taxon>
        <taxon>Dacrymycetaceae</taxon>
        <taxon>Calocera</taxon>
    </lineage>
</organism>
<gene>
    <name evidence="1" type="ORF">CALCODRAFT_171499</name>
</gene>
<sequence>MGGECAGVSATVLVTGVTGAARGKAKESAARGVTAERQTLSDVSVARGCRGPRPHQHQAASFSDRGCLVPSLTSSRGWGCWWDGTRHGTSTALPLATSACLGLSVPLRLWRRRGTRKQTQRVLLAYCISGAWHEWGQTGH</sequence>
<reference evidence="1 2" key="1">
    <citation type="journal article" date="2016" name="Mol. Biol. Evol.">
        <title>Comparative Genomics of Early-Diverging Mushroom-Forming Fungi Provides Insights into the Origins of Lignocellulose Decay Capabilities.</title>
        <authorList>
            <person name="Nagy L.G."/>
            <person name="Riley R."/>
            <person name="Tritt A."/>
            <person name="Adam C."/>
            <person name="Daum C."/>
            <person name="Floudas D."/>
            <person name="Sun H."/>
            <person name="Yadav J.S."/>
            <person name="Pangilinan J."/>
            <person name="Larsson K.H."/>
            <person name="Matsuura K."/>
            <person name="Barry K."/>
            <person name="Labutti K."/>
            <person name="Kuo R."/>
            <person name="Ohm R.A."/>
            <person name="Bhattacharya S.S."/>
            <person name="Shirouzu T."/>
            <person name="Yoshinaga Y."/>
            <person name="Martin F.M."/>
            <person name="Grigoriev I.V."/>
            <person name="Hibbett D.S."/>
        </authorList>
    </citation>
    <scope>NUCLEOTIDE SEQUENCE [LARGE SCALE GENOMIC DNA]</scope>
    <source>
        <strain evidence="1 2">HHB12733</strain>
    </source>
</reference>
<accession>A0A165HTJ5</accession>
<dbReference type="EMBL" id="KV423937">
    <property type="protein sequence ID" value="KZT59726.1"/>
    <property type="molecule type" value="Genomic_DNA"/>
</dbReference>